<evidence type="ECO:0000313" key="15">
    <source>
        <dbReference type="EMBL" id="MXQ65667.1"/>
    </source>
</evidence>
<evidence type="ECO:0000256" key="1">
    <source>
        <dbReference type="ARBA" id="ARBA00000085"/>
    </source>
</evidence>
<dbReference type="EC" id="2.7.13.3" evidence="4"/>
<evidence type="ECO:0000256" key="7">
    <source>
        <dbReference type="ARBA" id="ARBA00022692"/>
    </source>
</evidence>
<dbReference type="FunFam" id="1.10.287.130:FF:000001">
    <property type="entry name" value="Two-component sensor histidine kinase"/>
    <property type="match status" value="1"/>
</dbReference>
<comment type="subcellular location">
    <subcellularLocation>
        <location evidence="3">Cell membrane</location>
    </subcellularLocation>
</comment>
<comment type="catalytic activity">
    <reaction evidence="1">
        <text>ATP + protein L-histidine = ADP + protein N-phospho-L-histidine.</text>
        <dbReference type="EC" id="2.7.13.3"/>
    </reaction>
</comment>
<gene>
    <name evidence="15" type="ORF">GQ466_16690</name>
</gene>
<dbReference type="AlphaFoldDB" id="A0A6I4W673"/>
<dbReference type="PROSITE" id="PS50885">
    <property type="entry name" value="HAMP"/>
    <property type="match status" value="1"/>
</dbReference>
<evidence type="ECO:0000256" key="12">
    <source>
        <dbReference type="SAM" id="Phobius"/>
    </source>
</evidence>
<dbReference type="CDD" id="cd06225">
    <property type="entry name" value="HAMP"/>
    <property type="match status" value="1"/>
</dbReference>
<feature type="transmembrane region" description="Helical" evidence="12">
    <location>
        <begin position="157"/>
        <end position="180"/>
    </location>
</feature>
<evidence type="ECO:0000256" key="3">
    <source>
        <dbReference type="ARBA" id="ARBA00004236"/>
    </source>
</evidence>
<dbReference type="CDD" id="cd00082">
    <property type="entry name" value="HisKA"/>
    <property type="match status" value="1"/>
</dbReference>
<dbReference type="PRINTS" id="PR00344">
    <property type="entry name" value="BCTRLSENSOR"/>
</dbReference>
<dbReference type="Proteomes" id="UP000431901">
    <property type="component" value="Unassembled WGS sequence"/>
</dbReference>
<accession>A0A6I4W673</accession>
<dbReference type="Pfam" id="PF02518">
    <property type="entry name" value="HATPase_c"/>
    <property type="match status" value="1"/>
</dbReference>
<organism evidence="15 16">
    <name type="scientific">Actinomadura rayongensis</name>
    <dbReference type="NCBI Taxonomy" id="1429076"/>
    <lineage>
        <taxon>Bacteria</taxon>
        <taxon>Bacillati</taxon>
        <taxon>Actinomycetota</taxon>
        <taxon>Actinomycetes</taxon>
        <taxon>Streptosporangiales</taxon>
        <taxon>Thermomonosporaceae</taxon>
        <taxon>Actinomadura</taxon>
    </lineage>
</organism>
<dbReference type="Gene3D" id="1.10.287.130">
    <property type="match status" value="1"/>
</dbReference>
<evidence type="ECO:0000256" key="11">
    <source>
        <dbReference type="ARBA" id="ARBA00023136"/>
    </source>
</evidence>
<dbReference type="PANTHER" id="PTHR45436">
    <property type="entry name" value="SENSOR HISTIDINE KINASE YKOH"/>
    <property type="match status" value="1"/>
</dbReference>
<dbReference type="InterPro" id="IPR003661">
    <property type="entry name" value="HisK_dim/P_dom"/>
</dbReference>
<dbReference type="SUPFAM" id="SSF47384">
    <property type="entry name" value="Homodimeric domain of signal transducing histidine kinase"/>
    <property type="match status" value="1"/>
</dbReference>
<evidence type="ECO:0000259" key="14">
    <source>
        <dbReference type="PROSITE" id="PS50885"/>
    </source>
</evidence>
<protein>
    <recommendedName>
        <fullName evidence="4">histidine kinase</fullName>
        <ecNumber evidence="4">2.7.13.3</ecNumber>
    </recommendedName>
</protein>
<dbReference type="Pfam" id="PF00512">
    <property type="entry name" value="HisKA"/>
    <property type="match status" value="1"/>
</dbReference>
<dbReference type="PROSITE" id="PS51257">
    <property type="entry name" value="PROKAR_LIPOPROTEIN"/>
    <property type="match status" value="1"/>
</dbReference>
<dbReference type="PROSITE" id="PS50109">
    <property type="entry name" value="HIS_KIN"/>
    <property type="match status" value="1"/>
</dbReference>
<proteinExistence type="predicted"/>
<feature type="domain" description="HAMP" evidence="14">
    <location>
        <begin position="181"/>
        <end position="241"/>
    </location>
</feature>
<name>A0A6I4W673_9ACTN</name>
<dbReference type="SMART" id="SM00388">
    <property type="entry name" value="HisKA"/>
    <property type="match status" value="1"/>
</dbReference>
<dbReference type="GO" id="GO:0000155">
    <property type="term" value="F:phosphorelay sensor kinase activity"/>
    <property type="evidence" value="ECO:0007669"/>
    <property type="project" value="InterPro"/>
</dbReference>
<keyword evidence="5" id="KW-0597">Phosphoprotein</keyword>
<dbReference type="InterPro" id="IPR050428">
    <property type="entry name" value="TCS_sensor_his_kinase"/>
</dbReference>
<dbReference type="SMART" id="SM00387">
    <property type="entry name" value="HATPase_c"/>
    <property type="match status" value="1"/>
</dbReference>
<dbReference type="OrthoDB" id="9786919at2"/>
<evidence type="ECO:0000256" key="5">
    <source>
        <dbReference type="ARBA" id="ARBA00022553"/>
    </source>
</evidence>
<feature type="domain" description="Histidine kinase" evidence="13">
    <location>
        <begin position="256"/>
        <end position="464"/>
    </location>
</feature>
<reference evidence="15 16" key="1">
    <citation type="submission" date="2019-12" db="EMBL/GenBank/DDBJ databases">
        <title>Nocardia macrotermitis sp. nov. and Nocardia aurantia sp. nov., isolated from the gut of the fungus growing-termite Macrotermes natalensis.</title>
        <authorList>
            <person name="Christine B."/>
            <person name="Rene B."/>
        </authorList>
    </citation>
    <scope>NUCLEOTIDE SEQUENCE [LARGE SCALE GENOMIC DNA]</scope>
    <source>
        <strain evidence="15 16">DSM 102126</strain>
    </source>
</reference>
<dbReference type="InterPro" id="IPR003660">
    <property type="entry name" value="HAMP_dom"/>
</dbReference>
<comment type="cofactor">
    <cofactor evidence="2">
        <name>a divalent metal cation</name>
        <dbReference type="ChEBI" id="CHEBI:60240"/>
    </cofactor>
</comment>
<dbReference type="PANTHER" id="PTHR45436:SF5">
    <property type="entry name" value="SENSOR HISTIDINE KINASE TRCS"/>
    <property type="match status" value="1"/>
</dbReference>
<keyword evidence="10" id="KW-0902">Two-component regulatory system</keyword>
<dbReference type="Pfam" id="PF00672">
    <property type="entry name" value="HAMP"/>
    <property type="match status" value="1"/>
</dbReference>
<dbReference type="EMBL" id="WUTW01000002">
    <property type="protein sequence ID" value="MXQ65667.1"/>
    <property type="molecule type" value="Genomic_DNA"/>
</dbReference>
<dbReference type="Gene3D" id="3.30.565.10">
    <property type="entry name" value="Histidine kinase-like ATPase, C-terminal domain"/>
    <property type="match status" value="1"/>
</dbReference>
<dbReference type="InterPro" id="IPR036890">
    <property type="entry name" value="HATPase_C_sf"/>
</dbReference>
<keyword evidence="7 12" id="KW-0812">Transmembrane</keyword>
<evidence type="ECO:0000313" key="16">
    <source>
        <dbReference type="Proteomes" id="UP000431901"/>
    </source>
</evidence>
<dbReference type="Gene3D" id="6.10.340.10">
    <property type="match status" value="1"/>
</dbReference>
<comment type="caution">
    <text evidence="15">The sequence shown here is derived from an EMBL/GenBank/DDBJ whole genome shotgun (WGS) entry which is preliminary data.</text>
</comment>
<evidence type="ECO:0000256" key="6">
    <source>
        <dbReference type="ARBA" id="ARBA00022679"/>
    </source>
</evidence>
<keyword evidence="6" id="KW-0808">Transferase</keyword>
<keyword evidence="11 12" id="KW-0472">Membrane</keyword>
<dbReference type="GO" id="GO:0005509">
    <property type="term" value="F:calcium ion binding"/>
    <property type="evidence" value="ECO:0007669"/>
    <property type="project" value="UniProtKB-ARBA"/>
</dbReference>
<evidence type="ECO:0000259" key="13">
    <source>
        <dbReference type="PROSITE" id="PS50109"/>
    </source>
</evidence>
<evidence type="ECO:0000256" key="4">
    <source>
        <dbReference type="ARBA" id="ARBA00012438"/>
    </source>
</evidence>
<dbReference type="FunFam" id="3.30.565.10:FF:000006">
    <property type="entry name" value="Sensor histidine kinase WalK"/>
    <property type="match status" value="1"/>
</dbReference>
<dbReference type="RefSeq" id="WP_161103732.1">
    <property type="nucleotide sequence ID" value="NZ_JBHLYI010000006.1"/>
</dbReference>
<evidence type="ECO:0000256" key="2">
    <source>
        <dbReference type="ARBA" id="ARBA00001968"/>
    </source>
</evidence>
<evidence type="ECO:0000256" key="9">
    <source>
        <dbReference type="ARBA" id="ARBA00022989"/>
    </source>
</evidence>
<keyword evidence="8" id="KW-0418">Kinase</keyword>
<dbReference type="GO" id="GO:0005886">
    <property type="term" value="C:plasma membrane"/>
    <property type="evidence" value="ECO:0007669"/>
    <property type="project" value="UniProtKB-SubCell"/>
</dbReference>
<dbReference type="InterPro" id="IPR003594">
    <property type="entry name" value="HATPase_dom"/>
</dbReference>
<dbReference type="InterPro" id="IPR005467">
    <property type="entry name" value="His_kinase_dom"/>
</dbReference>
<dbReference type="SMART" id="SM00304">
    <property type="entry name" value="HAMP"/>
    <property type="match status" value="1"/>
</dbReference>
<sequence>MRSLWVRLTAGLVLLLALSCVAVGAATAVEMRRFLVGRLDQQLVDQRGRFAASLEHEWPADADNRPDSRGQSDGTFCARIVNGAITGEWIVRGRATVGLPLSAEDRRTLTSLRPNHPRTADLSSLGDYRLLSVKGDDGDLLITGLPMEPVDSAVTRLLVIEGVVFGLALLAAGGAAAAWVRVALRPLSRVTALAGSVAELPLSGGEVDLGHRVPATGSGTEVARLSSAFNRMLGHIETSLVRRQQSQERLRAFAADASHELRTPVAAIRGHAELALREDADVRHALRRIQAEATRMGDLVEDLLLLARLDAGRPLVAETVDLTRLVLDATSDARAAAPDHVWTLELPGEPVEITGDEHRLHQAVANLLANARVHTPPGTKVTVRLMTADDHVTVEVADDGPGIPDALHDEIFDRFVRADPSRSRRAGGAGLGLSIVHGVAAAHGGAVAFTSEPGATVFRMTLPV</sequence>
<keyword evidence="9 12" id="KW-1133">Transmembrane helix</keyword>
<evidence type="ECO:0000256" key="8">
    <source>
        <dbReference type="ARBA" id="ARBA00022777"/>
    </source>
</evidence>
<dbReference type="CDD" id="cd00075">
    <property type="entry name" value="HATPase"/>
    <property type="match status" value="1"/>
</dbReference>
<keyword evidence="16" id="KW-1185">Reference proteome</keyword>
<dbReference type="SUPFAM" id="SSF55874">
    <property type="entry name" value="ATPase domain of HSP90 chaperone/DNA topoisomerase II/histidine kinase"/>
    <property type="match status" value="1"/>
</dbReference>
<dbReference type="InterPro" id="IPR036097">
    <property type="entry name" value="HisK_dim/P_sf"/>
</dbReference>
<dbReference type="InterPro" id="IPR004358">
    <property type="entry name" value="Sig_transdc_His_kin-like_C"/>
</dbReference>
<evidence type="ECO:0000256" key="10">
    <source>
        <dbReference type="ARBA" id="ARBA00023012"/>
    </source>
</evidence>